<sequence>MLVDKEVRGEFEDKIDEFPVAKGVDSEEAESQSGMTLEKDKTEVLDVDQVVMSEMFNENNEESELEQSVELPLPVIAEKKTDSVLIQGAFDGEPAVEESRRNGQIETGTVEVSVSGKVESNASIDAALLDDEVANSNKLEHLPLDALVEGPVTVALGDKIVADKDKELFEVQAQGREISRLGELPEVSKVEEDVGSKKADEPLGDAILEIVELVVQPQDVTNIDVLDEASKAEESQQGHSLVEHKEDHLITDADDSSLMLKPQPELSFGDNENYDGEDREGYEITGADDNSLGLASKLEEHQQELSFVDKEIHYGEHKEDGVMTDSDDNSSRLKDKDAISQEKAEPIEQVEKCSVDLKIANGEDQSYAGGKAGVYGI</sequence>
<evidence type="ECO:0000313" key="3">
    <source>
        <dbReference type="Proteomes" id="UP000325577"/>
    </source>
</evidence>
<gene>
    <name evidence="2" type="ORF">F0562_019301</name>
</gene>
<name>A0A5J4ZER1_9ASTE</name>
<reference evidence="2 3" key="1">
    <citation type="submission" date="2019-09" db="EMBL/GenBank/DDBJ databases">
        <title>A chromosome-level genome assembly of the Chinese tupelo Nyssa sinensis.</title>
        <authorList>
            <person name="Yang X."/>
            <person name="Kang M."/>
            <person name="Yang Y."/>
            <person name="Xiong H."/>
            <person name="Wang M."/>
            <person name="Zhang Z."/>
            <person name="Wang Z."/>
            <person name="Wu H."/>
            <person name="Ma T."/>
            <person name="Liu J."/>
            <person name="Xi Z."/>
        </authorList>
    </citation>
    <scope>NUCLEOTIDE SEQUENCE [LARGE SCALE GENOMIC DNA]</scope>
    <source>
        <strain evidence="2">J267</strain>
        <tissue evidence="2">Leaf</tissue>
    </source>
</reference>
<evidence type="ECO:0000313" key="2">
    <source>
        <dbReference type="EMBL" id="KAA8516122.1"/>
    </source>
</evidence>
<dbReference type="Proteomes" id="UP000325577">
    <property type="component" value="Linkage Group LG9"/>
</dbReference>
<accession>A0A5J4ZER1</accession>
<feature type="region of interest" description="Disordered" evidence="1">
    <location>
        <begin position="254"/>
        <end position="288"/>
    </location>
</feature>
<dbReference type="EMBL" id="CM018052">
    <property type="protein sequence ID" value="KAA8516122.1"/>
    <property type="molecule type" value="Genomic_DNA"/>
</dbReference>
<feature type="region of interest" description="Disordered" evidence="1">
    <location>
        <begin position="21"/>
        <end position="41"/>
    </location>
</feature>
<evidence type="ECO:0000256" key="1">
    <source>
        <dbReference type="SAM" id="MobiDB-lite"/>
    </source>
</evidence>
<organism evidence="2 3">
    <name type="scientific">Nyssa sinensis</name>
    <dbReference type="NCBI Taxonomy" id="561372"/>
    <lineage>
        <taxon>Eukaryota</taxon>
        <taxon>Viridiplantae</taxon>
        <taxon>Streptophyta</taxon>
        <taxon>Embryophyta</taxon>
        <taxon>Tracheophyta</taxon>
        <taxon>Spermatophyta</taxon>
        <taxon>Magnoliopsida</taxon>
        <taxon>eudicotyledons</taxon>
        <taxon>Gunneridae</taxon>
        <taxon>Pentapetalae</taxon>
        <taxon>asterids</taxon>
        <taxon>Cornales</taxon>
        <taxon>Nyssaceae</taxon>
        <taxon>Nyssa</taxon>
    </lineage>
</organism>
<proteinExistence type="predicted"/>
<dbReference type="AlphaFoldDB" id="A0A5J4ZER1"/>
<feature type="compositionally biased region" description="Basic and acidic residues" evidence="1">
    <location>
        <begin position="311"/>
        <end position="321"/>
    </location>
</feature>
<feature type="region of interest" description="Disordered" evidence="1">
    <location>
        <begin position="311"/>
        <end position="347"/>
    </location>
</feature>
<protein>
    <submittedName>
        <fullName evidence="2">Uncharacterized protein</fullName>
    </submittedName>
</protein>
<keyword evidence="3" id="KW-1185">Reference proteome</keyword>
<feature type="compositionally biased region" description="Basic and acidic residues" evidence="1">
    <location>
        <begin position="329"/>
        <end position="347"/>
    </location>
</feature>